<comment type="caution">
    <text evidence="3">The sequence shown here is derived from an EMBL/GenBank/DDBJ whole genome shotgun (WGS) entry which is preliminary data.</text>
</comment>
<dbReference type="InterPro" id="IPR012338">
    <property type="entry name" value="Beta-lactam/transpept-like"/>
</dbReference>
<sequence>MFNSYMENDYFSGGVCYIAVNDEKLFHQAYGKANSIKNTSCELHTVFDLASVTKIITTTIILKIISDTSLKLSSTLSECLPNLSVNKVLAPITLKQLMTHSSGIRAWYPFYSQKKETVFSVLDTIDVMHNKKEETVYSDLNYILLGEVAKHHFNKSLQEIVQQELVAPLDLETLTYHPYDDGNIAATEFGNKIEKQMCKEGNFEFFDWRQDGIPIVGEANDGNAYYFFNGESGHAGLFSNTTDIVKIGQLYLKGGVYKGKQFIQKSLIDEALTLQLGTRALGWEQSEIYPEGFGHTGFTGTSIWIEPKKGISVALLTNRLHVEHPRNINAFRKDIFREVHQSFS</sequence>
<dbReference type="EMBL" id="JBHSAO010000011">
    <property type="protein sequence ID" value="MFC4025053.1"/>
    <property type="molecule type" value="Genomic_DNA"/>
</dbReference>
<gene>
    <name evidence="3" type="ORF">ACFOUV_14760</name>
</gene>
<accession>A0ABV8GYW2</accession>
<keyword evidence="1 3" id="KW-0378">Hydrolase</keyword>
<dbReference type="SUPFAM" id="SSF56601">
    <property type="entry name" value="beta-lactamase/transpeptidase-like"/>
    <property type="match status" value="1"/>
</dbReference>
<name>A0ABV8GYW2_9BACI</name>
<dbReference type="PANTHER" id="PTHR43283">
    <property type="entry name" value="BETA-LACTAMASE-RELATED"/>
    <property type="match status" value="1"/>
</dbReference>
<dbReference type="InterPro" id="IPR050789">
    <property type="entry name" value="Diverse_Enzym_Activities"/>
</dbReference>
<evidence type="ECO:0000313" key="3">
    <source>
        <dbReference type="EMBL" id="MFC4025053.1"/>
    </source>
</evidence>
<dbReference type="Proteomes" id="UP001595772">
    <property type="component" value="Unassembled WGS sequence"/>
</dbReference>
<dbReference type="PANTHER" id="PTHR43283:SF11">
    <property type="entry name" value="BETA-LACTAMASE-RELATED DOMAIN-CONTAINING PROTEIN"/>
    <property type="match status" value="1"/>
</dbReference>
<organism evidence="3 4">
    <name type="scientific">Oceanobacillus longus</name>
    <dbReference type="NCBI Taxonomy" id="930120"/>
    <lineage>
        <taxon>Bacteria</taxon>
        <taxon>Bacillati</taxon>
        <taxon>Bacillota</taxon>
        <taxon>Bacilli</taxon>
        <taxon>Bacillales</taxon>
        <taxon>Bacillaceae</taxon>
        <taxon>Oceanobacillus</taxon>
    </lineage>
</organism>
<proteinExistence type="predicted"/>
<evidence type="ECO:0000259" key="2">
    <source>
        <dbReference type="Pfam" id="PF00144"/>
    </source>
</evidence>
<protein>
    <submittedName>
        <fullName evidence="3">Serine hydrolase domain-containing protein</fullName>
        <ecNumber evidence="3">3.-.-.-</ecNumber>
    </submittedName>
</protein>
<feature type="domain" description="Beta-lactamase-related" evidence="2">
    <location>
        <begin position="4"/>
        <end position="328"/>
    </location>
</feature>
<dbReference type="InterPro" id="IPR001466">
    <property type="entry name" value="Beta-lactam-related"/>
</dbReference>
<keyword evidence="4" id="KW-1185">Reference proteome</keyword>
<dbReference type="GO" id="GO:0016787">
    <property type="term" value="F:hydrolase activity"/>
    <property type="evidence" value="ECO:0007669"/>
    <property type="project" value="UniProtKB-KW"/>
</dbReference>
<dbReference type="Gene3D" id="3.40.710.10">
    <property type="entry name" value="DD-peptidase/beta-lactamase superfamily"/>
    <property type="match status" value="1"/>
</dbReference>
<evidence type="ECO:0000313" key="4">
    <source>
        <dbReference type="Proteomes" id="UP001595772"/>
    </source>
</evidence>
<dbReference type="RefSeq" id="WP_379497804.1">
    <property type="nucleotide sequence ID" value="NZ_JBHSAO010000011.1"/>
</dbReference>
<reference evidence="4" key="1">
    <citation type="journal article" date="2019" name="Int. J. Syst. Evol. Microbiol.">
        <title>The Global Catalogue of Microorganisms (GCM) 10K type strain sequencing project: providing services to taxonomists for standard genome sequencing and annotation.</title>
        <authorList>
            <consortium name="The Broad Institute Genomics Platform"/>
            <consortium name="The Broad Institute Genome Sequencing Center for Infectious Disease"/>
            <person name="Wu L."/>
            <person name="Ma J."/>
        </authorList>
    </citation>
    <scope>NUCLEOTIDE SEQUENCE [LARGE SCALE GENOMIC DNA]</scope>
    <source>
        <strain evidence="4">IBRC-M 10703</strain>
    </source>
</reference>
<dbReference type="Pfam" id="PF00144">
    <property type="entry name" value="Beta-lactamase"/>
    <property type="match status" value="1"/>
</dbReference>
<evidence type="ECO:0000256" key="1">
    <source>
        <dbReference type="ARBA" id="ARBA00022801"/>
    </source>
</evidence>
<dbReference type="EC" id="3.-.-.-" evidence="3"/>